<feature type="region of interest" description="Disordered" evidence="1">
    <location>
        <begin position="1"/>
        <end position="36"/>
    </location>
</feature>
<accession>A0A0J1GUD6</accession>
<proteinExistence type="predicted"/>
<comment type="caution">
    <text evidence="2">The sequence shown here is derived from an EMBL/GenBank/DDBJ whole genome shotgun (WGS) entry which is preliminary data.</text>
</comment>
<organism evidence="2 3">
    <name type="scientific">Photobacterium aquae</name>
    <dbReference type="NCBI Taxonomy" id="1195763"/>
    <lineage>
        <taxon>Bacteria</taxon>
        <taxon>Pseudomonadati</taxon>
        <taxon>Pseudomonadota</taxon>
        <taxon>Gammaproteobacteria</taxon>
        <taxon>Vibrionales</taxon>
        <taxon>Vibrionaceae</taxon>
        <taxon>Photobacterium</taxon>
    </lineage>
</organism>
<evidence type="ECO:0000313" key="2">
    <source>
        <dbReference type="EMBL" id="KLV03333.1"/>
    </source>
</evidence>
<dbReference type="Proteomes" id="UP000036097">
    <property type="component" value="Unassembled WGS sequence"/>
</dbReference>
<sequence>MAASYYRYFNDQPEKPYVSSPSPQEKWPPSEPAPFSNNKAIKHFPYQLISKQKHDYHYSVSIYDVKKEQWRRDGEERIWLFNQFDFLQRTSDYNVESIESIDNLMLMTSLDLRSIQKANSEKNAFSLGYNNVKAFFYQADVKYCK</sequence>
<dbReference type="AlphaFoldDB" id="A0A0J1GUD6"/>
<keyword evidence="3" id="KW-1185">Reference proteome</keyword>
<dbReference type="PATRIC" id="fig|1195763.3.peg.4193"/>
<gene>
    <name evidence="2" type="ORF">ABT56_19590</name>
</gene>
<reference evidence="2 3" key="1">
    <citation type="submission" date="2015-05" db="EMBL/GenBank/DDBJ databases">
        <title>Photobacterium galathea sp. nov.</title>
        <authorList>
            <person name="Machado H."/>
            <person name="Gram L."/>
        </authorList>
    </citation>
    <scope>NUCLEOTIDE SEQUENCE [LARGE SCALE GENOMIC DNA]</scope>
    <source>
        <strain evidence="2 3">CGMCC 1.12159</strain>
    </source>
</reference>
<protein>
    <submittedName>
        <fullName evidence="2">Uncharacterized protein</fullName>
    </submittedName>
</protein>
<name>A0A0J1GUD6_9GAMM</name>
<evidence type="ECO:0000256" key="1">
    <source>
        <dbReference type="SAM" id="MobiDB-lite"/>
    </source>
</evidence>
<dbReference type="EMBL" id="LDOT01000034">
    <property type="protein sequence ID" value="KLV03333.1"/>
    <property type="molecule type" value="Genomic_DNA"/>
</dbReference>
<evidence type="ECO:0000313" key="3">
    <source>
        <dbReference type="Proteomes" id="UP000036097"/>
    </source>
</evidence>